<protein>
    <submittedName>
        <fullName evidence="2">Phage tail protein</fullName>
    </submittedName>
</protein>
<name>A0ABR6X2H9_9BURK</name>
<dbReference type="RefSeq" id="WP_186922260.1">
    <property type="nucleotide sequence ID" value="NZ_JACOFW010000006.1"/>
</dbReference>
<dbReference type="Pfam" id="PF07484">
    <property type="entry name" value="Collar"/>
    <property type="match status" value="1"/>
</dbReference>
<reference evidence="2 3" key="1">
    <citation type="submission" date="2020-08" db="EMBL/GenBank/DDBJ databases">
        <title>Novel species isolated from subtropical streams in China.</title>
        <authorList>
            <person name="Lu H."/>
        </authorList>
    </citation>
    <scope>NUCLEOTIDE SEQUENCE [LARGE SCALE GENOMIC DNA]</scope>
    <source>
        <strain evidence="2 3">KACC 16656</strain>
    </source>
</reference>
<dbReference type="EMBL" id="JACOFW010000006">
    <property type="protein sequence ID" value="MBC3807169.1"/>
    <property type="molecule type" value="Genomic_DNA"/>
</dbReference>
<feature type="domain" description="Phage tail collar" evidence="1">
    <location>
        <begin position="7"/>
        <end position="63"/>
    </location>
</feature>
<dbReference type="Gene3D" id="3.90.1340.10">
    <property type="entry name" value="Phage tail collar domain"/>
    <property type="match status" value="1"/>
</dbReference>
<keyword evidence="3" id="KW-1185">Reference proteome</keyword>
<evidence type="ECO:0000313" key="3">
    <source>
        <dbReference type="Proteomes" id="UP000648257"/>
    </source>
</evidence>
<dbReference type="Proteomes" id="UP000648257">
    <property type="component" value="Unassembled WGS sequence"/>
</dbReference>
<dbReference type="SUPFAM" id="SSF88874">
    <property type="entry name" value="Receptor-binding domain of short tail fibre protein gp12"/>
    <property type="match status" value="1"/>
</dbReference>
<gene>
    <name evidence="2" type="ORF">H8K52_07400</name>
</gene>
<proteinExistence type="predicted"/>
<evidence type="ECO:0000259" key="1">
    <source>
        <dbReference type="Pfam" id="PF07484"/>
    </source>
</evidence>
<sequence length="175" mass="18510">MSEAFIGETRIFGFDFPPKYWAHCNGQIMSIQQNTALFSLLGTYYGGNGTTTFALPNLQGRTPIHFGSNSGSTYQLAQAGGTATHTLNTNEIPSHQHLVNASNKRANLISPANASVGQSATPMFSDGTPGSVYEAVTSGAPITSNAGNSLAHQNMQPYLALNICIALQGIFPSRN</sequence>
<organism evidence="2 3">
    <name type="scientific">Undibacterium seohonense</name>
    <dbReference type="NCBI Taxonomy" id="1344950"/>
    <lineage>
        <taxon>Bacteria</taxon>
        <taxon>Pseudomonadati</taxon>
        <taxon>Pseudomonadota</taxon>
        <taxon>Betaproteobacteria</taxon>
        <taxon>Burkholderiales</taxon>
        <taxon>Oxalobacteraceae</taxon>
        <taxon>Undibacterium</taxon>
    </lineage>
</organism>
<accession>A0ABR6X2H9</accession>
<dbReference type="InterPro" id="IPR037053">
    <property type="entry name" value="Phage_tail_collar_dom_sf"/>
</dbReference>
<evidence type="ECO:0000313" key="2">
    <source>
        <dbReference type="EMBL" id="MBC3807169.1"/>
    </source>
</evidence>
<comment type="caution">
    <text evidence="2">The sequence shown here is derived from an EMBL/GenBank/DDBJ whole genome shotgun (WGS) entry which is preliminary data.</text>
</comment>
<dbReference type="InterPro" id="IPR011083">
    <property type="entry name" value="Phage_tail_collar_dom"/>
</dbReference>